<evidence type="ECO:0000313" key="1">
    <source>
        <dbReference type="EMBL" id="TDE03230.1"/>
    </source>
</evidence>
<keyword evidence="2" id="KW-1185">Reference proteome</keyword>
<reference evidence="1 2" key="1">
    <citation type="submission" date="2019-03" db="EMBL/GenBank/DDBJ databases">
        <title>Flavobacterium TSA-D2 sp. nov., isolated from arctic soil.</title>
        <authorList>
            <person name="Chaudhary D.K."/>
        </authorList>
    </citation>
    <scope>NUCLEOTIDE SEQUENCE [LARGE SCALE GENOMIC DNA]</scope>
    <source>
        <strain evidence="1 2">TSA-D2</strain>
    </source>
</reference>
<dbReference type="RefSeq" id="WP_132111618.1">
    <property type="nucleotide sequence ID" value="NZ_SMFO01000008.1"/>
</dbReference>
<accession>A0A4R5CUX1</accession>
<gene>
    <name evidence="1" type="ORF">E0F98_11590</name>
</gene>
<proteinExistence type="predicted"/>
<dbReference type="EMBL" id="SMFO01000008">
    <property type="protein sequence ID" value="TDE03230.1"/>
    <property type="molecule type" value="Genomic_DNA"/>
</dbReference>
<evidence type="ECO:0000313" key="2">
    <source>
        <dbReference type="Proteomes" id="UP000294597"/>
    </source>
</evidence>
<name>A0A4R5CUX1_9FLAO</name>
<dbReference type="AlphaFoldDB" id="A0A4R5CUX1"/>
<protein>
    <recommendedName>
        <fullName evidence="3">RCK N-terminal domain-containing protein</fullName>
    </recommendedName>
</protein>
<evidence type="ECO:0008006" key="3">
    <source>
        <dbReference type="Google" id="ProtNLM"/>
    </source>
</evidence>
<dbReference type="Proteomes" id="UP000294597">
    <property type="component" value="Unassembled WGS sequence"/>
</dbReference>
<comment type="caution">
    <text evidence="1">The sequence shown here is derived from an EMBL/GenBank/DDBJ whole genome shotgun (WGS) entry which is preliminary data.</text>
</comment>
<organism evidence="1 2">
    <name type="scientific">Flavobacterium hiemivividum</name>
    <dbReference type="NCBI Taxonomy" id="2541734"/>
    <lineage>
        <taxon>Bacteria</taxon>
        <taxon>Pseudomonadati</taxon>
        <taxon>Bacteroidota</taxon>
        <taxon>Flavobacteriia</taxon>
        <taxon>Flavobacteriales</taxon>
        <taxon>Flavobacteriaceae</taxon>
        <taxon>Flavobacterium</taxon>
    </lineage>
</organism>
<sequence length="171" mass="19126">MQNVRTIAVIGAAEKRNFTVLKELGEQYQLLLFDKDQDALSEIHESLLAQNRHGYIEKMDCAVNASWEADIIILSGFCINDAAAVEKIKEVATAKIIIVLENEEEFTSSINNQLSFDLIFPHSKIVEIINLSIDENTEKEFLLEGHNSKALDTVSGIFEGCGFTTYISQLN</sequence>